<name>A0A2Z6AXE1_9BACT</name>
<feature type="domain" description="Thiamine pyrophosphate enzyme TPP-binding" evidence="10">
    <location>
        <begin position="50"/>
        <end position="194"/>
    </location>
</feature>
<gene>
    <name evidence="12" type="ORF">DFE_1152</name>
</gene>
<dbReference type="PANTHER" id="PTHR48084:SF4">
    <property type="entry name" value="2-OXOGLUTARATE OXIDOREDUCTASE SUBUNIT KORB"/>
    <property type="match status" value="1"/>
</dbReference>
<reference evidence="12 13" key="1">
    <citation type="journal article" date="2018" name="Sci. Adv.">
        <title>Multi-heme cytochromes provide a pathway for survival in energy-limited environments.</title>
        <authorList>
            <person name="Deng X."/>
            <person name="Dohmae N."/>
            <person name="Nealson K.H."/>
            <person name="Hashimoto K."/>
            <person name="Okamoto A."/>
        </authorList>
    </citation>
    <scope>NUCLEOTIDE SEQUENCE [LARGE SCALE GENOMIC DNA]</scope>
    <source>
        <strain evidence="12 13">IS5</strain>
    </source>
</reference>
<dbReference type="Gene3D" id="3.40.50.970">
    <property type="match status" value="1"/>
</dbReference>
<evidence type="ECO:0000259" key="10">
    <source>
        <dbReference type="Pfam" id="PF02775"/>
    </source>
</evidence>
<keyword evidence="6" id="KW-0560">Oxidoreductase</keyword>
<keyword evidence="7" id="KW-0408">Iron</keyword>
<dbReference type="GO" id="GO:0016625">
    <property type="term" value="F:oxidoreductase activity, acting on the aldehyde or oxo group of donors, iron-sulfur protein as acceptor"/>
    <property type="evidence" value="ECO:0007669"/>
    <property type="project" value="UniProtKB-ARBA"/>
</dbReference>
<evidence type="ECO:0000256" key="3">
    <source>
        <dbReference type="ARBA" id="ARBA00001966"/>
    </source>
</evidence>
<dbReference type="GO" id="GO:0046872">
    <property type="term" value="F:metal ion binding"/>
    <property type="evidence" value="ECO:0007669"/>
    <property type="project" value="UniProtKB-KW"/>
</dbReference>
<evidence type="ECO:0000256" key="8">
    <source>
        <dbReference type="ARBA" id="ARBA00023014"/>
    </source>
</evidence>
<keyword evidence="8" id="KW-0411">Iron-sulfur</keyword>
<evidence type="ECO:0000259" key="11">
    <source>
        <dbReference type="Pfam" id="PF12367"/>
    </source>
</evidence>
<dbReference type="Pfam" id="PF02775">
    <property type="entry name" value="TPP_enzyme_C"/>
    <property type="match status" value="1"/>
</dbReference>
<keyword evidence="12" id="KW-0670">Pyruvate</keyword>
<feature type="domain" description="Pyruvate ferredoxin oxidoreductase beta subunit C-terminal" evidence="11">
    <location>
        <begin position="198"/>
        <end position="261"/>
    </location>
</feature>
<proteinExistence type="predicted"/>
<protein>
    <submittedName>
        <fullName evidence="12">Pyruvate ferredoxin/flavodoxin oxidoreductase subunit beta</fullName>
    </submittedName>
</protein>
<evidence type="ECO:0000256" key="9">
    <source>
        <dbReference type="ARBA" id="ARBA00023052"/>
    </source>
</evidence>
<dbReference type="AlphaFoldDB" id="A0A2Z6AXE1"/>
<sequence length="283" mass="30873">MVKIEDYGEFTTSWCPGCGNFGIMQAVRQALLAQDIAPHQFVYVSGIGQAAKAPHYLRSNMFNGLHGRALPVAQAVRLSNTNLPVLVSSGDGCSYGEGGNHFLAAVRRNVNMTLLAHNNQIYGLTKGQASPTTMTGQVTKTQPLGVAATPFNPVAVAVAMKCSFVARSFAGDTEHLAQMIELAMRHEGFALVDILQPCVSFNKINTYAWYKERCVNLPDDYDPTDWSVAMQTADKFGDEIPLGLIYKQDRPSYETHIPQLANGPLAQAATDFDALDRVLEKFV</sequence>
<comment type="cofactor">
    <cofactor evidence="3">
        <name>[4Fe-4S] cluster</name>
        <dbReference type="ChEBI" id="CHEBI:49883"/>
    </cofactor>
</comment>
<evidence type="ECO:0000256" key="7">
    <source>
        <dbReference type="ARBA" id="ARBA00023004"/>
    </source>
</evidence>
<accession>A0A2Z6AXE1</accession>
<comment type="cofactor">
    <cofactor evidence="2">
        <name>thiamine diphosphate</name>
        <dbReference type="ChEBI" id="CHEBI:58937"/>
    </cofactor>
</comment>
<dbReference type="RefSeq" id="WP_126377507.1">
    <property type="nucleotide sequence ID" value="NZ_AP017378.1"/>
</dbReference>
<organism evidence="12 13">
    <name type="scientific">Desulfovibrio ferrophilus</name>
    <dbReference type="NCBI Taxonomy" id="241368"/>
    <lineage>
        <taxon>Bacteria</taxon>
        <taxon>Pseudomonadati</taxon>
        <taxon>Thermodesulfobacteriota</taxon>
        <taxon>Desulfovibrionia</taxon>
        <taxon>Desulfovibrionales</taxon>
        <taxon>Desulfovibrionaceae</taxon>
        <taxon>Desulfovibrio</taxon>
    </lineage>
</organism>
<evidence type="ECO:0000256" key="1">
    <source>
        <dbReference type="ARBA" id="ARBA00001946"/>
    </source>
</evidence>
<evidence type="ECO:0000256" key="5">
    <source>
        <dbReference type="ARBA" id="ARBA00022842"/>
    </source>
</evidence>
<keyword evidence="9" id="KW-0786">Thiamine pyrophosphate</keyword>
<dbReference type="EMBL" id="AP017378">
    <property type="protein sequence ID" value="BBD07878.1"/>
    <property type="molecule type" value="Genomic_DNA"/>
</dbReference>
<dbReference type="InterPro" id="IPR011766">
    <property type="entry name" value="TPP_enzyme_TPP-bd"/>
</dbReference>
<evidence type="ECO:0000256" key="4">
    <source>
        <dbReference type="ARBA" id="ARBA00022723"/>
    </source>
</evidence>
<dbReference type="Pfam" id="PF12367">
    <property type="entry name" value="PFO_beta_C"/>
    <property type="match status" value="1"/>
</dbReference>
<dbReference type="GO" id="GO:0045333">
    <property type="term" value="P:cellular respiration"/>
    <property type="evidence" value="ECO:0007669"/>
    <property type="project" value="UniProtKB-ARBA"/>
</dbReference>
<dbReference type="GO" id="GO:0051536">
    <property type="term" value="F:iron-sulfur cluster binding"/>
    <property type="evidence" value="ECO:0007669"/>
    <property type="project" value="UniProtKB-KW"/>
</dbReference>
<keyword evidence="13" id="KW-1185">Reference proteome</keyword>
<dbReference type="InterPro" id="IPR051457">
    <property type="entry name" value="2-oxoacid:Fd_oxidoreductase"/>
</dbReference>
<keyword evidence="5" id="KW-0460">Magnesium</keyword>
<evidence type="ECO:0000256" key="6">
    <source>
        <dbReference type="ARBA" id="ARBA00023002"/>
    </source>
</evidence>
<dbReference type="SUPFAM" id="SSF52518">
    <property type="entry name" value="Thiamin diphosphate-binding fold (THDP-binding)"/>
    <property type="match status" value="1"/>
</dbReference>
<dbReference type="InterPro" id="IPR011896">
    <property type="entry name" value="OFOB"/>
</dbReference>
<dbReference type="InterPro" id="IPR032686">
    <property type="entry name" value="PFO_beta_C"/>
</dbReference>
<dbReference type="NCBIfam" id="TIGR02177">
    <property type="entry name" value="PorB_KorB"/>
    <property type="match status" value="1"/>
</dbReference>
<dbReference type="InterPro" id="IPR029061">
    <property type="entry name" value="THDP-binding"/>
</dbReference>
<dbReference type="GO" id="GO:0044281">
    <property type="term" value="P:small molecule metabolic process"/>
    <property type="evidence" value="ECO:0007669"/>
    <property type="project" value="UniProtKB-ARBA"/>
</dbReference>
<keyword evidence="4" id="KW-0479">Metal-binding</keyword>
<dbReference type="CDD" id="cd03375">
    <property type="entry name" value="TPP_OGFOR"/>
    <property type="match status" value="1"/>
</dbReference>
<comment type="cofactor">
    <cofactor evidence="1">
        <name>Mg(2+)</name>
        <dbReference type="ChEBI" id="CHEBI:18420"/>
    </cofactor>
</comment>
<evidence type="ECO:0000256" key="2">
    <source>
        <dbReference type="ARBA" id="ARBA00001964"/>
    </source>
</evidence>
<dbReference type="Proteomes" id="UP000269883">
    <property type="component" value="Chromosome"/>
</dbReference>
<dbReference type="OrthoDB" id="9775140at2"/>
<evidence type="ECO:0000313" key="12">
    <source>
        <dbReference type="EMBL" id="BBD07878.1"/>
    </source>
</evidence>
<dbReference type="KEGG" id="dfl:DFE_1152"/>
<dbReference type="PANTHER" id="PTHR48084">
    <property type="entry name" value="2-OXOGLUTARATE OXIDOREDUCTASE SUBUNIT KORB-RELATED"/>
    <property type="match status" value="1"/>
</dbReference>
<dbReference type="GO" id="GO:0030976">
    <property type="term" value="F:thiamine pyrophosphate binding"/>
    <property type="evidence" value="ECO:0007669"/>
    <property type="project" value="InterPro"/>
</dbReference>
<evidence type="ECO:0000313" key="13">
    <source>
        <dbReference type="Proteomes" id="UP000269883"/>
    </source>
</evidence>